<dbReference type="InterPro" id="IPR006665">
    <property type="entry name" value="OmpA-like"/>
</dbReference>
<evidence type="ECO:0000256" key="5">
    <source>
        <dbReference type="SAM" id="MobiDB-lite"/>
    </source>
</evidence>
<reference evidence="9" key="1">
    <citation type="journal article" date="2019" name="Int. J. Syst. Evol. Microbiol.">
        <title>The Global Catalogue of Microorganisms (GCM) 10K type strain sequencing project: providing services to taxonomists for standard genome sequencing and annotation.</title>
        <authorList>
            <consortium name="The Broad Institute Genomics Platform"/>
            <consortium name="The Broad Institute Genome Sequencing Center for Infectious Disease"/>
            <person name="Wu L."/>
            <person name="Ma J."/>
        </authorList>
    </citation>
    <scope>NUCLEOTIDE SEQUENCE [LARGE SCALE GENOMIC DNA]</scope>
    <source>
        <strain evidence="9">CGMCC 1.5362</strain>
    </source>
</reference>
<evidence type="ECO:0000313" key="8">
    <source>
        <dbReference type="EMBL" id="GGK80521.1"/>
    </source>
</evidence>
<evidence type="ECO:0000256" key="3">
    <source>
        <dbReference type="ARBA" id="ARBA00023237"/>
    </source>
</evidence>
<evidence type="ECO:0000256" key="4">
    <source>
        <dbReference type="PROSITE-ProRule" id="PRU00473"/>
    </source>
</evidence>
<accession>A0ABQ2FBF4</accession>
<organism evidence="8 9">
    <name type="scientific">Ornithinimicrobium pekingense</name>
    <dbReference type="NCBI Taxonomy" id="384677"/>
    <lineage>
        <taxon>Bacteria</taxon>
        <taxon>Bacillati</taxon>
        <taxon>Actinomycetota</taxon>
        <taxon>Actinomycetes</taxon>
        <taxon>Micrococcales</taxon>
        <taxon>Ornithinimicrobiaceae</taxon>
        <taxon>Ornithinimicrobium</taxon>
    </lineage>
</organism>
<dbReference type="PRINTS" id="PR01021">
    <property type="entry name" value="OMPADOMAIN"/>
</dbReference>
<feature type="compositionally biased region" description="Basic and acidic residues" evidence="5">
    <location>
        <begin position="95"/>
        <end position="108"/>
    </location>
</feature>
<dbReference type="CDD" id="cd07185">
    <property type="entry name" value="OmpA_C-like"/>
    <property type="match status" value="1"/>
</dbReference>
<dbReference type="PANTHER" id="PTHR30329">
    <property type="entry name" value="STATOR ELEMENT OF FLAGELLAR MOTOR COMPLEX"/>
    <property type="match status" value="1"/>
</dbReference>
<dbReference type="Pfam" id="PF00691">
    <property type="entry name" value="OmpA"/>
    <property type="match status" value="1"/>
</dbReference>
<dbReference type="PROSITE" id="PS51123">
    <property type="entry name" value="OMPA_2"/>
    <property type="match status" value="1"/>
</dbReference>
<keyword evidence="3" id="KW-0998">Cell outer membrane</keyword>
<sequence length="387" mass="41177">MTTVSDSGGTDNYMARVSTIGAAFAALLLTGPLVAQATPEEGASARTDTPLPVVGAVAAQSASGGSLSRFDEVLHGVWRIDGGTVAYWSVRHRPTDEDPRSLTSEAHKLRGGSANLTRPPGFTETSLAARETGELYPVLLDETTETCLCTNVTEMGLNDARAQDVSDGWQLVYAVFPELPDEVTTVDMHVDGFGAILPDVPVQDGPLPEPQVSADQWVASGQGWPTPPPAEEISRAADARTLGAVWTLAERSGTTDGSVAQRDSGDVRQIDVAADVLFEFDKYDITPRADQALDHVAEQIGDAQVSSATIVGHTDGQGTEAYNQTLSEQRAQSVEAELSRRLPDVDFTVEGRGWHEPIASNDTEQGRALNRRVTITLEGVANQEGGR</sequence>
<keyword evidence="9" id="KW-1185">Reference proteome</keyword>
<dbReference type="EMBL" id="BMLB01000007">
    <property type="protein sequence ID" value="GGK80521.1"/>
    <property type="molecule type" value="Genomic_DNA"/>
</dbReference>
<protein>
    <recommendedName>
        <fullName evidence="7">OmpA-like domain-containing protein</fullName>
    </recommendedName>
</protein>
<dbReference type="SUPFAM" id="SSF103088">
    <property type="entry name" value="OmpA-like"/>
    <property type="match status" value="1"/>
</dbReference>
<dbReference type="Proteomes" id="UP000662111">
    <property type="component" value="Unassembled WGS sequence"/>
</dbReference>
<dbReference type="PANTHER" id="PTHR30329:SF21">
    <property type="entry name" value="LIPOPROTEIN YIAD-RELATED"/>
    <property type="match status" value="1"/>
</dbReference>
<comment type="subcellular location">
    <subcellularLocation>
        <location evidence="1">Cell outer membrane</location>
    </subcellularLocation>
</comment>
<proteinExistence type="predicted"/>
<comment type="caution">
    <text evidence="8">The sequence shown here is derived from an EMBL/GenBank/DDBJ whole genome shotgun (WGS) entry which is preliminary data.</text>
</comment>
<evidence type="ECO:0000256" key="2">
    <source>
        <dbReference type="ARBA" id="ARBA00023136"/>
    </source>
</evidence>
<dbReference type="InterPro" id="IPR050330">
    <property type="entry name" value="Bact_OuterMem_StrucFunc"/>
</dbReference>
<feature type="signal peptide" evidence="6">
    <location>
        <begin position="1"/>
        <end position="37"/>
    </location>
</feature>
<dbReference type="Gene3D" id="3.30.1330.60">
    <property type="entry name" value="OmpA-like domain"/>
    <property type="match status" value="1"/>
</dbReference>
<evidence type="ECO:0000256" key="1">
    <source>
        <dbReference type="ARBA" id="ARBA00004442"/>
    </source>
</evidence>
<evidence type="ECO:0000259" key="7">
    <source>
        <dbReference type="PROSITE" id="PS51123"/>
    </source>
</evidence>
<gene>
    <name evidence="8" type="ORF">GCM10011509_31290</name>
</gene>
<feature type="region of interest" description="Disordered" evidence="5">
    <location>
        <begin position="95"/>
        <end position="122"/>
    </location>
</feature>
<dbReference type="InterPro" id="IPR006664">
    <property type="entry name" value="OMP_bac"/>
</dbReference>
<feature type="domain" description="OmpA-like" evidence="7">
    <location>
        <begin position="265"/>
        <end position="381"/>
    </location>
</feature>
<feature type="chain" id="PRO_5047399774" description="OmpA-like domain-containing protein" evidence="6">
    <location>
        <begin position="38"/>
        <end position="387"/>
    </location>
</feature>
<keyword evidence="6" id="KW-0732">Signal</keyword>
<evidence type="ECO:0000256" key="6">
    <source>
        <dbReference type="SAM" id="SignalP"/>
    </source>
</evidence>
<evidence type="ECO:0000313" key="9">
    <source>
        <dbReference type="Proteomes" id="UP000662111"/>
    </source>
</evidence>
<dbReference type="InterPro" id="IPR036737">
    <property type="entry name" value="OmpA-like_sf"/>
</dbReference>
<keyword evidence="2 4" id="KW-0472">Membrane</keyword>
<name>A0ABQ2FBF4_9MICO</name>